<dbReference type="PANTHER" id="PTHR13563">
    <property type="entry name" value="TRNA (GUANINE-9-) METHYLTRANSFERASE"/>
    <property type="match status" value="1"/>
</dbReference>
<evidence type="ECO:0000256" key="3">
    <source>
        <dbReference type="ARBA" id="ARBA00022679"/>
    </source>
</evidence>
<feature type="non-terminal residue" evidence="7">
    <location>
        <position position="220"/>
    </location>
</feature>
<gene>
    <name evidence="7" type="ORF">TPC1_16103</name>
</gene>
<accession>A0A146K573</accession>
<organism evidence="7">
    <name type="scientific">Trepomonas sp. PC1</name>
    <dbReference type="NCBI Taxonomy" id="1076344"/>
    <lineage>
        <taxon>Eukaryota</taxon>
        <taxon>Metamonada</taxon>
        <taxon>Diplomonadida</taxon>
        <taxon>Hexamitidae</taxon>
        <taxon>Hexamitinae</taxon>
        <taxon>Trepomonas</taxon>
    </lineage>
</organism>
<dbReference type="CDD" id="cd18089">
    <property type="entry name" value="SPOUT_Trm10-like"/>
    <property type="match status" value="1"/>
</dbReference>
<evidence type="ECO:0000259" key="6">
    <source>
        <dbReference type="PROSITE" id="PS51675"/>
    </source>
</evidence>
<evidence type="ECO:0000256" key="1">
    <source>
        <dbReference type="ARBA" id="ARBA00012797"/>
    </source>
</evidence>
<feature type="domain" description="SAM-dependent MTase TRM10-type" evidence="6">
    <location>
        <begin position="52"/>
        <end position="220"/>
    </location>
</feature>
<reference evidence="7" key="1">
    <citation type="submission" date="2015-07" db="EMBL/GenBank/DDBJ databases">
        <title>Adaptation to a free-living lifestyle via gene acquisitions in the diplomonad Trepomonas sp. PC1.</title>
        <authorList>
            <person name="Xu F."/>
            <person name="Jerlstrom-Hultqvist J."/>
            <person name="Kolisko M."/>
            <person name="Simpson A.G.B."/>
            <person name="Roger A.J."/>
            <person name="Svard S.G."/>
            <person name="Andersson J.O."/>
        </authorList>
    </citation>
    <scope>NUCLEOTIDE SEQUENCE</scope>
    <source>
        <strain evidence="7">PC1</strain>
    </source>
</reference>
<proteinExistence type="predicted"/>
<keyword evidence="3 7" id="KW-0808">Transferase</keyword>
<dbReference type="EMBL" id="GDID01004536">
    <property type="protein sequence ID" value="JAP92070.1"/>
    <property type="molecule type" value="Transcribed_RNA"/>
</dbReference>
<dbReference type="Gene3D" id="3.40.1280.30">
    <property type="match status" value="1"/>
</dbReference>
<protein>
    <recommendedName>
        <fullName evidence="1">tRNA (guanine(9)-N(1))-methyltransferase</fullName>
        <ecNumber evidence="1">2.1.1.221</ecNumber>
    </recommendedName>
</protein>
<dbReference type="PANTHER" id="PTHR13563:SF13">
    <property type="entry name" value="TRNA METHYLTRANSFERASE 10 HOMOLOG A"/>
    <property type="match status" value="1"/>
</dbReference>
<sequence>KNSDKKNKKIKQEEKQKRRAIMVEQMSVEELAEHDRGHQEFKMQKVMENQLLKQTQRQRLQNAPALIIDLSFYDLMLPNELKSLKQQILYCYGLSLQSPKPFRIQLLNYNEEILQMSNLNGFSSWEIDFINEYPANATYLTADSPNMLEQYTDQTFIIGGLVDRNRHKKVCYNQAEKFGLSHCCIPIKAHVKLCSSQVITVNQIFQLVQCLNEGVSIEES</sequence>
<dbReference type="AlphaFoldDB" id="A0A146K573"/>
<name>A0A146K573_9EUKA</name>
<dbReference type="GO" id="GO:0052905">
    <property type="term" value="F:tRNA (guanosine(9)-N1)-methyltransferase activity"/>
    <property type="evidence" value="ECO:0007669"/>
    <property type="project" value="UniProtKB-EC"/>
</dbReference>
<dbReference type="EC" id="2.1.1.221" evidence="1"/>
<feature type="non-terminal residue" evidence="7">
    <location>
        <position position="1"/>
    </location>
</feature>
<keyword evidence="4" id="KW-0949">S-adenosyl-L-methionine</keyword>
<dbReference type="InterPro" id="IPR038459">
    <property type="entry name" value="MT_TRM10-typ_sf"/>
</dbReference>
<evidence type="ECO:0000256" key="2">
    <source>
        <dbReference type="ARBA" id="ARBA00022603"/>
    </source>
</evidence>
<dbReference type="GO" id="GO:0000049">
    <property type="term" value="F:tRNA binding"/>
    <property type="evidence" value="ECO:0007669"/>
    <property type="project" value="TreeGrafter"/>
</dbReference>
<dbReference type="InterPro" id="IPR028564">
    <property type="entry name" value="MT_TRM10-typ"/>
</dbReference>
<dbReference type="InterPro" id="IPR007356">
    <property type="entry name" value="tRNA_m1G_MeTrfase_euk"/>
</dbReference>
<evidence type="ECO:0000313" key="7">
    <source>
        <dbReference type="EMBL" id="JAP92070.1"/>
    </source>
</evidence>
<keyword evidence="2 7" id="KW-0489">Methyltransferase</keyword>
<dbReference type="GO" id="GO:0002939">
    <property type="term" value="P:tRNA N1-guanine methylation"/>
    <property type="evidence" value="ECO:0007669"/>
    <property type="project" value="TreeGrafter"/>
</dbReference>
<dbReference type="GO" id="GO:0005634">
    <property type="term" value="C:nucleus"/>
    <property type="evidence" value="ECO:0007669"/>
    <property type="project" value="TreeGrafter"/>
</dbReference>
<evidence type="ECO:0000256" key="5">
    <source>
        <dbReference type="ARBA" id="ARBA00048434"/>
    </source>
</evidence>
<evidence type="ECO:0000256" key="4">
    <source>
        <dbReference type="ARBA" id="ARBA00022691"/>
    </source>
</evidence>
<dbReference type="PROSITE" id="PS51675">
    <property type="entry name" value="SAM_MT_TRM10"/>
    <property type="match status" value="1"/>
</dbReference>
<comment type="catalytic activity">
    <reaction evidence="5">
        <text>guanosine(9) in tRNA + S-adenosyl-L-methionine = N(1)-methylguanosine(9) in tRNA + S-adenosyl-L-homocysteine + H(+)</text>
        <dbReference type="Rhea" id="RHEA:43156"/>
        <dbReference type="Rhea" id="RHEA-COMP:10367"/>
        <dbReference type="Rhea" id="RHEA-COMP:10368"/>
        <dbReference type="ChEBI" id="CHEBI:15378"/>
        <dbReference type="ChEBI" id="CHEBI:57856"/>
        <dbReference type="ChEBI" id="CHEBI:59789"/>
        <dbReference type="ChEBI" id="CHEBI:73542"/>
        <dbReference type="ChEBI" id="CHEBI:74269"/>
        <dbReference type="EC" id="2.1.1.221"/>
    </reaction>
</comment>